<feature type="transmembrane region" description="Helical" evidence="7">
    <location>
        <begin position="18"/>
        <end position="41"/>
    </location>
</feature>
<dbReference type="CDD" id="cd06173">
    <property type="entry name" value="MFS_MefA_like"/>
    <property type="match status" value="1"/>
</dbReference>
<feature type="transmembrane region" description="Helical" evidence="7">
    <location>
        <begin position="287"/>
        <end position="305"/>
    </location>
</feature>
<reference evidence="9 10" key="1">
    <citation type="submission" date="2013-03" db="EMBL/GenBank/DDBJ databases">
        <title>Salinisphaera hydrothermalis C41B8 Genome Sequencing.</title>
        <authorList>
            <person name="Li C."/>
            <person name="Lai Q."/>
            <person name="Shao Z."/>
        </authorList>
    </citation>
    <scope>NUCLEOTIDE SEQUENCE [LARGE SCALE GENOMIC DNA]</scope>
    <source>
        <strain evidence="9 10">C41B8</strain>
    </source>
</reference>
<feature type="transmembrane region" description="Helical" evidence="7">
    <location>
        <begin position="257"/>
        <end position="275"/>
    </location>
</feature>
<keyword evidence="2" id="KW-0813">Transport</keyword>
<dbReference type="AlphaFoldDB" id="A0A084IIX1"/>
<accession>A0A084IIX1</accession>
<dbReference type="Pfam" id="PF07690">
    <property type="entry name" value="MFS_1"/>
    <property type="match status" value="1"/>
</dbReference>
<dbReference type="InterPro" id="IPR020846">
    <property type="entry name" value="MFS_dom"/>
</dbReference>
<dbReference type="PATRIC" id="fig|1304275.5.peg.2779"/>
<feature type="transmembrane region" description="Helical" evidence="7">
    <location>
        <begin position="173"/>
        <end position="197"/>
    </location>
</feature>
<dbReference type="InterPro" id="IPR011701">
    <property type="entry name" value="MFS"/>
</dbReference>
<dbReference type="PANTHER" id="PTHR43266">
    <property type="entry name" value="MACROLIDE-EFFLUX PROTEIN"/>
    <property type="match status" value="1"/>
</dbReference>
<evidence type="ECO:0000256" key="2">
    <source>
        <dbReference type="ARBA" id="ARBA00022448"/>
    </source>
</evidence>
<feature type="transmembrane region" description="Helical" evidence="7">
    <location>
        <begin position="311"/>
        <end position="334"/>
    </location>
</feature>
<keyword evidence="5 7" id="KW-1133">Transmembrane helix</keyword>
<dbReference type="PANTHER" id="PTHR43266:SF2">
    <property type="entry name" value="MAJOR FACILITATOR SUPERFAMILY (MFS) PROFILE DOMAIN-CONTAINING PROTEIN"/>
    <property type="match status" value="1"/>
</dbReference>
<comment type="subcellular location">
    <subcellularLocation>
        <location evidence="1">Cell membrane</location>
        <topology evidence="1">Multi-pass membrane protein</topology>
    </subcellularLocation>
</comment>
<organism evidence="9 10">
    <name type="scientific">Salinisphaera hydrothermalis (strain C41B8)</name>
    <dbReference type="NCBI Taxonomy" id="1304275"/>
    <lineage>
        <taxon>Bacteria</taxon>
        <taxon>Pseudomonadati</taxon>
        <taxon>Pseudomonadota</taxon>
        <taxon>Gammaproteobacteria</taxon>
        <taxon>Salinisphaerales</taxon>
        <taxon>Salinisphaeraceae</taxon>
        <taxon>Salinisphaera</taxon>
    </lineage>
</organism>
<comment type="caution">
    <text evidence="9">The sequence shown here is derived from an EMBL/GenBank/DDBJ whole genome shotgun (WGS) entry which is preliminary data.</text>
</comment>
<keyword evidence="4 7" id="KW-0812">Transmembrane</keyword>
<dbReference type="PROSITE" id="PS50850">
    <property type="entry name" value="MFS"/>
    <property type="match status" value="1"/>
</dbReference>
<feature type="transmembrane region" description="Helical" evidence="7">
    <location>
        <begin position="53"/>
        <end position="74"/>
    </location>
</feature>
<feature type="domain" description="Major facilitator superfamily (MFS) profile" evidence="8">
    <location>
        <begin position="221"/>
        <end position="399"/>
    </location>
</feature>
<evidence type="ECO:0000256" key="6">
    <source>
        <dbReference type="ARBA" id="ARBA00023136"/>
    </source>
</evidence>
<name>A0A084IIX1_SALHC</name>
<feature type="transmembrane region" description="Helical" evidence="7">
    <location>
        <begin position="346"/>
        <end position="365"/>
    </location>
</feature>
<keyword evidence="10" id="KW-1185">Reference proteome</keyword>
<evidence type="ECO:0000313" key="10">
    <source>
        <dbReference type="Proteomes" id="UP000028302"/>
    </source>
</evidence>
<dbReference type="SUPFAM" id="SSF103473">
    <property type="entry name" value="MFS general substrate transporter"/>
    <property type="match status" value="1"/>
</dbReference>
<dbReference type="GO" id="GO:0022857">
    <property type="term" value="F:transmembrane transporter activity"/>
    <property type="evidence" value="ECO:0007669"/>
    <property type="project" value="InterPro"/>
</dbReference>
<dbReference type="GO" id="GO:0005886">
    <property type="term" value="C:plasma membrane"/>
    <property type="evidence" value="ECO:0007669"/>
    <property type="project" value="UniProtKB-SubCell"/>
</dbReference>
<dbReference type="STRING" id="1304275.C41B8_13600"/>
<dbReference type="InterPro" id="IPR036259">
    <property type="entry name" value="MFS_trans_sf"/>
</dbReference>
<dbReference type="Proteomes" id="UP000028302">
    <property type="component" value="Unassembled WGS sequence"/>
</dbReference>
<dbReference type="EMBL" id="APNK01000024">
    <property type="protein sequence ID" value="KEZ76655.1"/>
    <property type="molecule type" value="Genomic_DNA"/>
</dbReference>
<evidence type="ECO:0000313" key="9">
    <source>
        <dbReference type="EMBL" id="KEZ76655.1"/>
    </source>
</evidence>
<evidence type="ECO:0000256" key="3">
    <source>
        <dbReference type="ARBA" id="ARBA00022475"/>
    </source>
</evidence>
<evidence type="ECO:0000256" key="4">
    <source>
        <dbReference type="ARBA" id="ARBA00022692"/>
    </source>
</evidence>
<dbReference type="OrthoDB" id="4368225at2"/>
<dbReference type="RefSeq" id="WP_051883524.1">
    <property type="nucleotide sequence ID" value="NZ_APNK01000024.1"/>
</dbReference>
<evidence type="ECO:0000256" key="7">
    <source>
        <dbReference type="SAM" id="Phobius"/>
    </source>
</evidence>
<keyword evidence="3" id="KW-1003">Cell membrane</keyword>
<evidence type="ECO:0000259" key="8">
    <source>
        <dbReference type="PROSITE" id="PS50850"/>
    </source>
</evidence>
<feature type="transmembrane region" description="Helical" evidence="7">
    <location>
        <begin position="377"/>
        <end position="396"/>
    </location>
</feature>
<protein>
    <submittedName>
        <fullName evidence="9">NreB protein</fullName>
    </submittedName>
</protein>
<feature type="transmembrane region" description="Helical" evidence="7">
    <location>
        <begin position="224"/>
        <end position="245"/>
    </location>
</feature>
<dbReference type="eggNOG" id="COG2814">
    <property type="taxonomic scope" value="Bacteria"/>
</dbReference>
<dbReference type="Gene3D" id="1.20.1250.20">
    <property type="entry name" value="MFS general substrate transporter like domains"/>
    <property type="match status" value="1"/>
</dbReference>
<proteinExistence type="predicted"/>
<sequence length="399" mass="42129">MTEKPIAGLWRNRVYRHLFAAQISALVGTGLTTIALALLAYDLAGGDAGRVLGIALACKMVAYVAIAPVVGGYAQRLPRKTLLVTLDLLRAGFVFCLPWVTAVWQIYALIFLLNACSAGFTPVFQATIPEVVTDDAQYTRALSASRLAYELENLLSPTLAMALLFLVSYNQLFILNTLAFLGSAALVVTAVLPVAAAETTSINVWQRVTAGIRRYLGNRTLRSVLTLYAGVAAAGAMIIVNTVVYVRETLGGGDVQVAQAFIASGAGSMLAALWLPRWLDRYSERGAMLAGGLLLGLALLVGGIWRPGFAGLLGLWFVLGIGLGLIQTPVGRLLTAASDPSTRPGVFSAQFALSHACWLIGYPLAGVLGSAFGPRPALLVLGVIALAAWAFAGRLWPAE</sequence>
<gene>
    <name evidence="9" type="ORF">C41B8_13600</name>
</gene>
<evidence type="ECO:0000256" key="1">
    <source>
        <dbReference type="ARBA" id="ARBA00004651"/>
    </source>
</evidence>
<evidence type="ECO:0000256" key="5">
    <source>
        <dbReference type="ARBA" id="ARBA00022989"/>
    </source>
</evidence>
<keyword evidence="6 7" id="KW-0472">Membrane</keyword>